<feature type="transmembrane region" description="Helical" evidence="1">
    <location>
        <begin position="20"/>
        <end position="38"/>
    </location>
</feature>
<dbReference type="AlphaFoldDB" id="A0A1B6NRM4"/>
<accession>A0A1B6NRM4</accession>
<evidence type="ECO:0000313" key="2">
    <source>
        <dbReference type="EMBL" id="KTF06114.1"/>
    </source>
</evidence>
<sequence>MISLTSTCSALCRPSSLSKFGCFFIQCLLNVVLVKLFFGLTSSPSLLK</sequence>
<name>A0A1B6NRM4_9ZZZZ</name>
<proteinExistence type="predicted"/>
<reference evidence="2" key="1">
    <citation type="submission" date="2013-11" db="EMBL/GenBank/DDBJ databases">
        <title>Microbial diversity, functional groups and degradation webs in Northern and Southern Mediterranean and Red Sea marine crude oil polluted sites.</title>
        <authorList>
            <person name="Daffonchio D."/>
            <person name="Mapelli F."/>
            <person name="Ferrer M."/>
            <person name="Richter M."/>
            <person name="Cherif A."/>
            <person name="Malkawi H.I."/>
            <person name="Yakimov M.M."/>
            <person name="Abdel-Fattah Y.R."/>
            <person name="Blaghen M."/>
            <person name="Golyshin P.N."/>
            <person name="Kalogerakis N."/>
            <person name="Boon N."/>
            <person name="Magagnini M."/>
            <person name="Fava F."/>
        </authorList>
    </citation>
    <scope>NUCLEOTIDE SEQUENCE</scope>
</reference>
<evidence type="ECO:0000256" key="1">
    <source>
        <dbReference type="SAM" id="Phobius"/>
    </source>
</evidence>
<organism evidence="2">
    <name type="scientific">marine sediment metagenome</name>
    <dbReference type="NCBI Taxonomy" id="412755"/>
    <lineage>
        <taxon>unclassified sequences</taxon>
        <taxon>metagenomes</taxon>
        <taxon>ecological metagenomes</taxon>
    </lineage>
</organism>
<dbReference type="EMBL" id="AYSL01001360">
    <property type="protein sequence ID" value="KTF06114.1"/>
    <property type="molecule type" value="Genomic_DNA"/>
</dbReference>
<keyword evidence="1" id="KW-0472">Membrane</keyword>
<gene>
    <name evidence="2" type="ORF">MGSAQ_002390</name>
</gene>
<protein>
    <submittedName>
        <fullName evidence="2">Uncharacterized protein</fullName>
    </submittedName>
</protein>
<keyword evidence="1" id="KW-1133">Transmembrane helix</keyword>
<comment type="caution">
    <text evidence="2">The sequence shown here is derived from an EMBL/GenBank/DDBJ whole genome shotgun (WGS) entry which is preliminary data.</text>
</comment>
<keyword evidence="1" id="KW-0812">Transmembrane</keyword>